<dbReference type="Pfam" id="PF03732">
    <property type="entry name" value="Retrotrans_gag"/>
    <property type="match status" value="1"/>
</dbReference>
<feature type="domain" description="Retrotransposon gag" evidence="1">
    <location>
        <begin position="131"/>
        <end position="224"/>
    </location>
</feature>
<dbReference type="AlphaFoldDB" id="B9T5E0"/>
<organism evidence="2 3">
    <name type="scientific">Ricinus communis</name>
    <name type="common">Castor bean</name>
    <dbReference type="NCBI Taxonomy" id="3988"/>
    <lineage>
        <taxon>Eukaryota</taxon>
        <taxon>Viridiplantae</taxon>
        <taxon>Streptophyta</taxon>
        <taxon>Embryophyta</taxon>
        <taxon>Tracheophyta</taxon>
        <taxon>Spermatophyta</taxon>
        <taxon>Magnoliopsida</taxon>
        <taxon>eudicotyledons</taxon>
        <taxon>Gunneridae</taxon>
        <taxon>Pentapetalae</taxon>
        <taxon>rosids</taxon>
        <taxon>fabids</taxon>
        <taxon>Malpighiales</taxon>
        <taxon>Euphorbiaceae</taxon>
        <taxon>Acalyphoideae</taxon>
        <taxon>Acalypheae</taxon>
        <taxon>Ricinus</taxon>
    </lineage>
</organism>
<gene>
    <name evidence="2" type="ORF">RCOM_0098490</name>
</gene>
<accession>B9T5E0</accession>
<dbReference type="EMBL" id="EQ974522">
    <property type="protein sequence ID" value="EEF28928.1"/>
    <property type="molecule type" value="Genomic_DNA"/>
</dbReference>
<evidence type="ECO:0000313" key="3">
    <source>
        <dbReference type="Proteomes" id="UP000008311"/>
    </source>
</evidence>
<proteinExistence type="predicted"/>
<evidence type="ECO:0000259" key="1">
    <source>
        <dbReference type="Pfam" id="PF03732"/>
    </source>
</evidence>
<name>B9T5E0_RICCO</name>
<dbReference type="STRING" id="3988.B9T5E0"/>
<evidence type="ECO:0000313" key="2">
    <source>
        <dbReference type="EMBL" id="EEF28928.1"/>
    </source>
</evidence>
<sequence length="259" mass="30272">MMSSCSWSGLTYDQTPCKYFHVSIIWQQHQILTTKRKLDKLKNYVHEKTVDIDNFRQTSDRVFDHLQKLEAPLKELKENVYRLQLSHSSGMSKVKLEFPRFSGTQEPAEWLDRVAQFFKYSSTLEGQRVPLASFYLEGEANQWLQWLQRSYKQDGGEITWDIFKKELVSRFDPGIETDFGEALSRVKQTGSLKDYRKEFERLSNRVEDCPTKELIGTFMGGLKEAIAEEVRMSNPNTLLKTVEMARTREVKLSGKTPFF</sequence>
<dbReference type="InParanoid" id="B9T5E0"/>
<protein>
    <recommendedName>
        <fullName evidence="1">Retrotransposon gag domain-containing protein</fullName>
    </recommendedName>
</protein>
<dbReference type="Proteomes" id="UP000008311">
    <property type="component" value="Unassembled WGS sequence"/>
</dbReference>
<dbReference type="InterPro" id="IPR005162">
    <property type="entry name" value="Retrotrans_gag_dom"/>
</dbReference>
<dbReference type="eggNOG" id="ENOG502RYTD">
    <property type="taxonomic scope" value="Eukaryota"/>
</dbReference>
<keyword evidence="3" id="KW-1185">Reference proteome</keyword>
<reference evidence="3" key="1">
    <citation type="journal article" date="2010" name="Nat. Biotechnol.">
        <title>Draft genome sequence of the oilseed species Ricinus communis.</title>
        <authorList>
            <person name="Chan A.P."/>
            <person name="Crabtree J."/>
            <person name="Zhao Q."/>
            <person name="Lorenzi H."/>
            <person name="Orvis J."/>
            <person name="Puiu D."/>
            <person name="Melake-Berhan A."/>
            <person name="Jones K.M."/>
            <person name="Redman J."/>
            <person name="Chen G."/>
            <person name="Cahoon E.B."/>
            <person name="Gedil M."/>
            <person name="Stanke M."/>
            <person name="Haas B.J."/>
            <person name="Wortman J.R."/>
            <person name="Fraser-Liggett C.M."/>
            <person name="Ravel J."/>
            <person name="Rabinowicz P.D."/>
        </authorList>
    </citation>
    <scope>NUCLEOTIDE SEQUENCE [LARGE SCALE GENOMIC DNA]</scope>
    <source>
        <strain evidence="3">cv. Hale</strain>
    </source>
</reference>